<evidence type="ECO:0000313" key="4">
    <source>
        <dbReference type="EMBL" id="ADE57732.1"/>
    </source>
</evidence>
<feature type="binding site" evidence="2">
    <location>
        <position position="165"/>
    </location>
    <ligand>
        <name>Mn(2+)</name>
        <dbReference type="ChEBI" id="CHEBI:29035"/>
        <label>2</label>
    </ligand>
</feature>
<dbReference type="FunFam" id="3.30.70.360:FF:000001">
    <property type="entry name" value="N-acetyldiaminopimelate deacetylase"/>
    <property type="match status" value="1"/>
</dbReference>
<dbReference type="Proteomes" id="UP000002366">
    <property type="component" value="Chromosome"/>
</dbReference>
<dbReference type="CDD" id="cd03886">
    <property type="entry name" value="M20_Acy1"/>
    <property type="match status" value="1"/>
</dbReference>
<dbReference type="EMBL" id="CP001997">
    <property type="protein sequence ID" value="ADE57732.1"/>
    <property type="molecule type" value="Genomic_DNA"/>
</dbReference>
<dbReference type="GO" id="GO:0046872">
    <property type="term" value="F:metal ion binding"/>
    <property type="evidence" value="ECO:0007669"/>
    <property type="project" value="UniProtKB-KW"/>
</dbReference>
<dbReference type="STRING" id="572547.Amico_1616"/>
<dbReference type="PIRSF" id="PIRSF005962">
    <property type="entry name" value="Pept_M20D_amidohydro"/>
    <property type="match status" value="1"/>
</dbReference>
<keyword evidence="1 4" id="KW-0378">Hydrolase</keyword>
<dbReference type="InterPro" id="IPR002933">
    <property type="entry name" value="Peptidase_M20"/>
</dbReference>
<feature type="binding site" evidence="2">
    <location>
        <position position="105"/>
    </location>
    <ligand>
        <name>Mn(2+)</name>
        <dbReference type="ChEBI" id="CHEBI:29035"/>
        <label>2</label>
    </ligand>
</feature>
<organism evidence="4 5">
    <name type="scientific">Aminobacterium colombiense (strain DSM 12261 / ALA-1)</name>
    <dbReference type="NCBI Taxonomy" id="572547"/>
    <lineage>
        <taxon>Bacteria</taxon>
        <taxon>Thermotogati</taxon>
        <taxon>Synergistota</taxon>
        <taxon>Synergistia</taxon>
        <taxon>Synergistales</taxon>
        <taxon>Aminobacteriaceae</taxon>
        <taxon>Aminobacterium</taxon>
    </lineage>
</organism>
<sequence>MSFKELNSLALEKKEYLIALRRRIHENPELDFNCENTARLVEKELDDLDIRHFRVAGTGVVGVLQGGNGGKTVAFRADMDALPVYEATKAVYASKVEGRMHACGHDVHTASLLGTASLLAAMREKFSGTVKFFFQPAEETNGGALPMIEEKIMEAPKVDAVFSLHCDPGLEAGTIGIGYGKFRAASDMFHIVIHGSGSHGAEPHRGIDAVAVGSEMVGALQHIVSRRTSPFDPVVVTVGSFHAGTAGNIIADRAEMRGIIRTMDPDTRLFVRALLRRVAQNIPDALGAIGEISFTEGYPSLVNDEDMTHLVAACGRELLGDDRVHVMKEPNMGVDDFAYFLQKAPGSYFLLGTGNTEKGLVHPLHSPFFDVDEACLPVGSALMAAVALRFLEGR</sequence>
<dbReference type="InterPro" id="IPR017439">
    <property type="entry name" value="Amidohydrolase"/>
</dbReference>
<dbReference type="SUPFAM" id="SSF53187">
    <property type="entry name" value="Zn-dependent exopeptidases"/>
    <property type="match status" value="1"/>
</dbReference>
<dbReference type="Gene3D" id="3.30.70.360">
    <property type="match status" value="1"/>
</dbReference>
<comment type="cofactor">
    <cofactor evidence="2">
        <name>Mn(2+)</name>
        <dbReference type="ChEBI" id="CHEBI:29035"/>
    </cofactor>
    <text evidence="2">The Mn(2+) ion enhances activity.</text>
</comment>
<reference evidence="4 5" key="1">
    <citation type="journal article" date="2010" name="Stand. Genomic Sci.">
        <title>Complete genome sequence of Aminobacterium colombiense type strain (ALA-1).</title>
        <authorList>
            <person name="Chertkov O."/>
            <person name="Sikorski J."/>
            <person name="Brambilla E."/>
            <person name="Lapidus A."/>
            <person name="Copeland A."/>
            <person name="Glavina Del Rio T."/>
            <person name="Nolan M."/>
            <person name="Lucas S."/>
            <person name="Tice H."/>
            <person name="Cheng J.F."/>
            <person name="Han C."/>
            <person name="Detter J.C."/>
            <person name="Bruce D."/>
            <person name="Tapia R."/>
            <person name="Goodwin L."/>
            <person name="Pitluck S."/>
            <person name="Liolios K."/>
            <person name="Ivanova N."/>
            <person name="Mavromatis K."/>
            <person name="Ovchinnikova G."/>
            <person name="Pati A."/>
            <person name="Chen A."/>
            <person name="Palaniappan K."/>
            <person name="Land M."/>
            <person name="Hauser L."/>
            <person name="Chang Y.J."/>
            <person name="Jeffries C.D."/>
            <person name="Spring S."/>
            <person name="Rohde M."/>
            <person name="Goker M."/>
            <person name="Bristow J."/>
            <person name="Eisen J.A."/>
            <person name="Markowitz V."/>
            <person name="Hugenholtz P."/>
            <person name="Kyrpides N.C."/>
            <person name="Klenk H.P."/>
        </authorList>
    </citation>
    <scope>NUCLEOTIDE SEQUENCE [LARGE SCALE GENOMIC DNA]</scope>
    <source>
        <strain evidence="5">DSM 12261 / ALA-1</strain>
    </source>
</reference>
<name>D5EGQ0_AMICL</name>
<protein>
    <submittedName>
        <fullName evidence="4">Amidohydrolase</fullName>
        <ecNumber evidence="4">3.5.1.14</ecNumber>
    </submittedName>
</protein>
<dbReference type="RefSeq" id="WP_013048995.1">
    <property type="nucleotide sequence ID" value="NC_014011.1"/>
</dbReference>
<dbReference type="eggNOG" id="COG1473">
    <property type="taxonomic scope" value="Bacteria"/>
</dbReference>
<keyword evidence="2" id="KW-0479">Metal-binding</keyword>
<keyword evidence="5" id="KW-1185">Reference proteome</keyword>
<dbReference type="SUPFAM" id="SSF55031">
    <property type="entry name" value="Bacterial exopeptidase dimerisation domain"/>
    <property type="match status" value="1"/>
</dbReference>
<evidence type="ECO:0000259" key="3">
    <source>
        <dbReference type="Pfam" id="PF07687"/>
    </source>
</evidence>
<evidence type="ECO:0000256" key="1">
    <source>
        <dbReference type="ARBA" id="ARBA00022801"/>
    </source>
</evidence>
<dbReference type="HOGENOM" id="CLU_023257_0_1_0"/>
<feature type="binding site" evidence="2">
    <location>
        <position position="103"/>
    </location>
    <ligand>
        <name>Mn(2+)</name>
        <dbReference type="ChEBI" id="CHEBI:29035"/>
        <label>2</label>
    </ligand>
</feature>
<feature type="binding site" evidence="2">
    <location>
        <position position="365"/>
    </location>
    <ligand>
        <name>Mn(2+)</name>
        <dbReference type="ChEBI" id="CHEBI:29035"/>
        <label>2</label>
    </ligand>
</feature>
<feature type="domain" description="Peptidase M20 dimerisation" evidence="3">
    <location>
        <begin position="188"/>
        <end position="281"/>
    </location>
</feature>
<feature type="binding site" evidence="2">
    <location>
        <position position="139"/>
    </location>
    <ligand>
        <name>Mn(2+)</name>
        <dbReference type="ChEBI" id="CHEBI:29035"/>
        <label>2</label>
    </ligand>
</feature>
<dbReference type="KEGG" id="aco:Amico_1616"/>
<dbReference type="GO" id="GO:0004046">
    <property type="term" value="F:aminoacylase activity"/>
    <property type="evidence" value="ECO:0007669"/>
    <property type="project" value="UniProtKB-EC"/>
</dbReference>
<dbReference type="AlphaFoldDB" id="D5EGQ0"/>
<keyword evidence="2" id="KW-0464">Manganese</keyword>
<dbReference type="NCBIfam" id="TIGR01891">
    <property type="entry name" value="amidohydrolases"/>
    <property type="match status" value="1"/>
</dbReference>
<evidence type="ECO:0000256" key="2">
    <source>
        <dbReference type="PIRSR" id="PIRSR005962-1"/>
    </source>
</evidence>
<dbReference type="PANTHER" id="PTHR11014">
    <property type="entry name" value="PEPTIDASE M20 FAMILY MEMBER"/>
    <property type="match status" value="1"/>
</dbReference>
<proteinExistence type="predicted"/>
<evidence type="ECO:0000313" key="5">
    <source>
        <dbReference type="Proteomes" id="UP000002366"/>
    </source>
</evidence>
<dbReference type="GO" id="GO:0050118">
    <property type="term" value="F:N-acetyldiaminopimelate deacetylase activity"/>
    <property type="evidence" value="ECO:0007669"/>
    <property type="project" value="UniProtKB-ARBA"/>
</dbReference>
<dbReference type="InterPro" id="IPR036264">
    <property type="entry name" value="Bact_exopeptidase_dim_dom"/>
</dbReference>
<dbReference type="Pfam" id="PF01546">
    <property type="entry name" value="Peptidase_M20"/>
    <property type="match status" value="1"/>
</dbReference>
<dbReference type="GO" id="GO:0019877">
    <property type="term" value="P:diaminopimelate biosynthetic process"/>
    <property type="evidence" value="ECO:0007669"/>
    <property type="project" value="UniProtKB-ARBA"/>
</dbReference>
<gene>
    <name evidence="4" type="ordered locus">Amico_1616</name>
</gene>
<dbReference type="PANTHER" id="PTHR11014:SF63">
    <property type="entry name" value="METALLOPEPTIDASE, PUTATIVE (AFU_ORTHOLOGUE AFUA_6G09600)-RELATED"/>
    <property type="match status" value="1"/>
</dbReference>
<dbReference type="Gene3D" id="3.40.630.10">
    <property type="entry name" value="Zn peptidases"/>
    <property type="match status" value="1"/>
</dbReference>
<dbReference type="InterPro" id="IPR011650">
    <property type="entry name" value="Peptidase_M20_dimer"/>
</dbReference>
<dbReference type="Pfam" id="PF07687">
    <property type="entry name" value="M20_dimer"/>
    <property type="match status" value="1"/>
</dbReference>
<accession>D5EGQ0</accession>
<dbReference type="OrthoDB" id="9776731at2"/>
<dbReference type="EC" id="3.5.1.14" evidence="4"/>